<dbReference type="PANTHER" id="PTHR48079:SF6">
    <property type="entry name" value="NAD(P)-BINDING DOMAIN-CONTAINING PROTEIN-RELATED"/>
    <property type="match status" value="1"/>
</dbReference>
<organism evidence="2 3">
    <name type="scientific">Pseudopedobacter beijingensis</name>
    <dbReference type="NCBI Taxonomy" id="1207056"/>
    <lineage>
        <taxon>Bacteria</taxon>
        <taxon>Pseudomonadati</taxon>
        <taxon>Bacteroidota</taxon>
        <taxon>Sphingobacteriia</taxon>
        <taxon>Sphingobacteriales</taxon>
        <taxon>Sphingobacteriaceae</taxon>
        <taxon>Pseudopedobacter</taxon>
    </lineage>
</organism>
<dbReference type="InterPro" id="IPR051783">
    <property type="entry name" value="NAD(P)-dependent_oxidoreduct"/>
</dbReference>
<gene>
    <name evidence="2" type="ORF">ACFSAH_16435</name>
</gene>
<sequence>MQERILVTGASGFIGRKLSFRLAQEGYHVIAFCRNSSQLILHPNIEIIKGDILDLESLKAAMKDCKVVFHTAALAKMWSKNKRDFYDVNVVGTRNVCLAAIHHQVSKLIYTSSCGVLGPTLHSPMTENDPRIVGFPIEYERTKYLAELEADKFSDDLAIVTLRPSRVYGDGPITGSNTVSRMIDAYIRGKWKFVPGKGMSIANYVFVDDVVEGHVAAMKKIEQSEKFILGGDDVSFKQFFDTLTDISGVRHKLYEIPISLVEWYGRLQSVKTNIFGTEPQILPEFAERLKYNQKYSSQKAIDYLDYKITPFKEGMKTTVDFIINNQWKNIQQL</sequence>
<dbReference type="InterPro" id="IPR001509">
    <property type="entry name" value="Epimerase_deHydtase"/>
</dbReference>
<dbReference type="Gene3D" id="3.40.50.720">
    <property type="entry name" value="NAD(P)-binding Rossmann-like Domain"/>
    <property type="match status" value="1"/>
</dbReference>
<dbReference type="PANTHER" id="PTHR48079">
    <property type="entry name" value="PROTEIN YEEZ"/>
    <property type="match status" value="1"/>
</dbReference>
<proteinExistence type="predicted"/>
<dbReference type="Proteomes" id="UP001597118">
    <property type="component" value="Unassembled WGS sequence"/>
</dbReference>
<dbReference type="SUPFAM" id="SSF51735">
    <property type="entry name" value="NAD(P)-binding Rossmann-fold domains"/>
    <property type="match status" value="1"/>
</dbReference>
<keyword evidence="3" id="KW-1185">Reference proteome</keyword>
<comment type="caution">
    <text evidence="2">The sequence shown here is derived from an EMBL/GenBank/DDBJ whole genome shotgun (WGS) entry which is preliminary data.</text>
</comment>
<accession>A0ABW4IGV1</accession>
<reference evidence="3" key="1">
    <citation type="journal article" date="2019" name="Int. J. Syst. Evol. Microbiol.">
        <title>The Global Catalogue of Microorganisms (GCM) 10K type strain sequencing project: providing services to taxonomists for standard genome sequencing and annotation.</title>
        <authorList>
            <consortium name="The Broad Institute Genomics Platform"/>
            <consortium name="The Broad Institute Genome Sequencing Center for Infectious Disease"/>
            <person name="Wu L."/>
            <person name="Ma J."/>
        </authorList>
    </citation>
    <scope>NUCLEOTIDE SEQUENCE [LARGE SCALE GENOMIC DNA]</scope>
    <source>
        <strain evidence="3">CCUG 53762</strain>
    </source>
</reference>
<evidence type="ECO:0000313" key="3">
    <source>
        <dbReference type="Proteomes" id="UP001597118"/>
    </source>
</evidence>
<evidence type="ECO:0000313" key="2">
    <source>
        <dbReference type="EMBL" id="MFD1631463.1"/>
    </source>
</evidence>
<dbReference type="RefSeq" id="WP_379663829.1">
    <property type="nucleotide sequence ID" value="NZ_JBHUDG010000047.1"/>
</dbReference>
<evidence type="ECO:0000259" key="1">
    <source>
        <dbReference type="Pfam" id="PF01370"/>
    </source>
</evidence>
<dbReference type="InterPro" id="IPR036291">
    <property type="entry name" value="NAD(P)-bd_dom_sf"/>
</dbReference>
<dbReference type="Pfam" id="PF01370">
    <property type="entry name" value="Epimerase"/>
    <property type="match status" value="1"/>
</dbReference>
<dbReference type="EMBL" id="JBHUDG010000047">
    <property type="protein sequence ID" value="MFD1631463.1"/>
    <property type="molecule type" value="Genomic_DNA"/>
</dbReference>
<feature type="domain" description="NAD-dependent epimerase/dehydratase" evidence="1">
    <location>
        <begin position="5"/>
        <end position="227"/>
    </location>
</feature>
<protein>
    <submittedName>
        <fullName evidence="2">SDR family NAD(P)-dependent oxidoreductase</fullName>
    </submittedName>
</protein>
<name>A0ABW4IGV1_9SPHI</name>